<gene>
    <name evidence="1" type="ORF">J2S34_002807</name>
</gene>
<evidence type="ECO:0000313" key="1">
    <source>
        <dbReference type="EMBL" id="MCP2000359.1"/>
    </source>
</evidence>
<keyword evidence="2" id="KW-1185">Reference proteome</keyword>
<name>A0ACC6AL15_NITWI</name>
<evidence type="ECO:0000313" key="2">
    <source>
        <dbReference type="Proteomes" id="UP001205486"/>
    </source>
</evidence>
<dbReference type="Proteomes" id="UP001205486">
    <property type="component" value="Unassembled WGS sequence"/>
</dbReference>
<comment type="caution">
    <text evidence="1">The sequence shown here is derived from an EMBL/GenBank/DDBJ whole genome shotgun (WGS) entry which is preliminary data.</text>
</comment>
<protein>
    <submittedName>
        <fullName evidence="1">Uncharacterized protein</fullName>
    </submittedName>
</protein>
<proteinExistence type="predicted"/>
<sequence>MRAHDDDRNDCGVLNNRLRRSTLPYEASATQPQLFSYLRYTGACEGQRVRSISESPLLIPSEAEELYRCRLWFERGSGFSACGSNPT</sequence>
<organism evidence="1 2">
    <name type="scientific">Nitrobacter winogradskyi</name>
    <name type="common">Nitrobacter agilis</name>
    <dbReference type="NCBI Taxonomy" id="913"/>
    <lineage>
        <taxon>Bacteria</taxon>
        <taxon>Pseudomonadati</taxon>
        <taxon>Pseudomonadota</taxon>
        <taxon>Alphaproteobacteria</taxon>
        <taxon>Hyphomicrobiales</taxon>
        <taxon>Nitrobacteraceae</taxon>
        <taxon>Nitrobacter</taxon>
    </lineage>
</organism>
<dbReference type="EMBL" id="JALJZS010000002">
    <property type="protein sequence ID" value="MCP2000359.1"/>
    <property type="molecule type" value="Genomic_DNA"/>
</dbReference>
<reference evidence="1" key="1">
    <citation type="submission" date="2022-03" db="EMBL/GenBank/DDBJ databases">
        <title>Interactions between chemoautotrophic and heterotrophic bacteria.</title>
        <authorList>
            <person name="Santoro A."/>
        </authorList>
    </citation>
    <scope>NUCLEOTIDE SEQUENCE</scope>
    <source>
        <strain evidence="1">Nb-106</strain>
    </source>
</reference>
<accession>A0ACC6AL15</accession>